<keyword evidence="3" id="KW-1003">Cell membrane</keyword>
<dbReference type="GO" id="GO:0055085">
    <property type="term" value="P:transmembrane transport"/>
    <property type="evidence" value="ECO:0007669"/>
    <property type="project" value="InterPro"/>
</dbReference>
<dbReference type="Gene3D" id="1.10.3720.10">
    <property type="entry name" value="MetI-like"/>
    <property type="match status" value="1"/>
</dbReference>
<feature type="domain" description="ABC transmembrane type-1" evidence="8">
    <location>
        <begin position="68"/>
        <end position="257"/>
    </location>
</feature>
<dbReference type="RefSeq" id="WP_185122386.1">
    <property type="nucleotide sequence ID" value="NZ_JACJVQ010000020.1"/>
</dbReference>
<feature type="transmembrane region" description="Helical" evidence="7">
    <location>
        <begin position="12"/>
        <end position="33"/>
    </location>
</feature>
<dbReference type="PANTHER" id="PTHR43744:SF3">
    <property type="entry name" value="LACTOSE TRANSPORT SYSTEM PERMEASE PROTEIN LACG"/>
    <property type="match status" value="1"/>
</dbReference>
<evidence type="ECO:0000259" key="8">
    <source>
        <dbReference type="PROSITE" id="PS50928"/>
    </source>
</evidence>
<dbReference type="PANTHER" id="PTHR43744">
    <property type="entry name" value="ABC TRANSPORTER PERMEASE PROTEIN MG189-RELATED-RELATED"/>
    <property type="match status" value="1"/>
</dbReference>
<dbReference type="Pfam" id="PF00528">
    <property type="entry name" value="BPD_transp_1"/>
    <property type="match status" value="1"/>
</dbReference>
<evidence type="ECO:0000256" key="2">
    <source>
        <dbReference type="ARBA" id="ARBA00022448"/>
    </source>
</evidence>
<dbReference type="Proteomes" id="UP000535838">
    <property type="component" value="Unassembled WGS sequence"/>
</dbReference>
<comment type="caution">
    <text evidence="9">The sequence shown here is derived from an EMBL/GenBank/DDBJ whole genome shotgun (WGS) entry which is preliminary data.</text>
</comment>
<evidence type="ECO:0000256" key="6">
    <source>
        <dbReference type="ARBA" id="ARBA00023136"/>
    </source>
</evidence>
<evidence type="ECO:0000313" key="10">
    <source>
        <dbReference type="Proteomes" id="UP000535838"/>
    </source>
</evidence>
<sequence>MKTSYGQWLRTAVAIVGSLVILIPLALVFLGSLKNSAEASKLDLSLPGEWLWSNYKTVFVEGRLLNGFKNSAIVTVATVALTIAAGSMSAYFLSRRPGRWVQALFVFFFAGMIAPPSMIPAIKLLQSLHLSGEFIGLILFLSALYLPLTIFIMSGFVRSLPRELDEAATIDGASSFYTFRRIIFPLLKPSIATVTVFVALYTWNDFSNTLYIISDSSKWTLPFSVYNFVSIYGTQWQYVFADLLSVMLPMLIVYLFLQRYIIEGMTAGSVKG</sequence>
<dbReference type="PROSITE" id="PS50928">
    <property type="entry name" value="ABC_TM1"/>
    <property type="match status" value="1"/>
</dbReference>
<dbReference type="AlphaFoldDB" id="A0A841SZ36"/>
<evidence type="ECO:0000256" key="4">
    <source>
        <dbReference type="ARBA" id="ARBA00022692"/>
    </source>
</evidence>
<evidence type="ECO:0000256" key="5">
    <source>
        <dbReference type="ARBA" id="ARBA00022989"/>
    </source>
</evidence>
<dbReference type="InterPro" id="IPR000515">
    <property type="entry name" value="MetI-like"/>
</dbReference>
<name>A0A841SZ36_9BACL</name>
<dbReference type="SUPFAM" id="SSF161098">
    <property type="entry name" value="MetI-like"/>
    <property type="match status" value="1"/>
</dbReference>
<dbReference type="GO" id="GO:0005886">
    <property type="term" value="C:plasma membrane"/>
    <property type="evidence" value="ECO:0007669"/>
    <property type="project" value="UniProtKB-SubCell"/>
</dbReference>
<feature type="transmembrane region" description="Helical" evidence="7">
    <location>
        <begin position="182"/>
        <end position="203"/>
    </location>
</feature>
<feature type="transmembrane region" description="Helical" evidence="7">
    <location>
        <begin position="100"/>
        <end position="122"/>
    </location>
</feature>
<dbReference type="CDD" id="cd06261">
    <property type="entry name" value="TM_PBP2"/>
    <property type="match status" value="1"/>
</dbReference>
<accession>A0A841SZ36</accession>
<gene>
    <name evidence="9" type="ORF">H7B67_23865</name>
</gene>
<evidence type="ECO:0000256" key="3">
    <source>
        <dbReference type="ARBA" id="ARBA00022475"/>
    </source>
</evidence>
<comment type="subcellular location">
    <subcellularLocation>
        <location evidence="1 7">Cell membrane</location>
        <topology evidence="1 7">Multi-pass membrane protein</topology>
    </subcellularLocation>
</comment>
<evidence type="ECO:0000256" key="1">
    <source>
        <dbReference type="ARBA" id="ARBA00004651"/>
    </source>
</evidence>
<keyword evidence="4 7" id="KW-0812">Transmembrane</keyword>
<dbReference type="InterPro" id="IPR035906">
    <property type="entry name" value="MetI-like_sf"/>
</dbReference>
<proteinExistence type="inferred from homology"/>
<keyword evidence="5 7" id="KW-1133">Transmembrane helix</keyword>
<feature type="transmembrane region" description="Helical" evidence="7">
    <location>
        <begin position="236"/>
        <end position="257"/>
    </location>
</feature>
<organism evidence="9 10">
    <name type="scientific">Cohnella thailandensis</name>
    <dbReference type="NCBI Taxonomy" id="557557"/>
    <lineage>
        <taxon>Bacteria</taxon>
        <taxon>Bacillati</taxon>
        <taxon>Bacillota</taxon>
        <taxon>Bacilli</taxon>
        <taxon>Bacillales</taxon>
        <taxon>Paenibacillaceae</taxon>
        <taxon>Cohnella</taxon>
    </lineage>
</organism>
<reference evidence="9 10" key="1">
    <citation type="submission" date="2020-08" db="EMBL/GenBank/DDBJ databases">
        <title>Cohnella phylogeny.</title>
        <authorList>
            <person name="Dunlap C."/>
        </authorList>
    </citation>
    <scope>NUCLEOTIDE SEQUENCE [LARGE SCALE GENOMIC DNA]</scope>
    <source>
        <strain evidence="9 10">DSM 25241</strain>
    </source>
</reference>
<evidence type="ECO:0000313" key="9">
    <source>
        <dbReference type="EMBL" id="MBB6637174.1"/>
    </source>
</evidence>
<keyword evidence="6 7" id="KW-0472">Membrane</keyword>
<evidence type="ECO:0000256" key="7">
    <source>
        <dbReference type="RuleBase" id="RU363032"/>
    </source>
</evidence>
<comment type="similarity">
    <text evidence="7">Belongs to the binding-protein-dependent transport system permease family.</text>
</comment>
<feature type="transmembrane region" description="Helical" evidence="7">
    <location>
        <begin position="72"/>
        <end position="93"/>
    </location>
</feature>
<dbReference type="EMBL" id="JACJVQ010000020">
    <property type="protein sequence ID" value="MBB6637174.1"/>
    <property type="molecule type" value="Genomic_DNA"/>
</dbReference>
<protein>
    <submittedName>
        <fullName evidence="9">Carbohydrate ABC transporter permease</fullName>
    </submittedName>
</protein>
<feature type="transmembrane region" description="Helical" evidence="7">
    <location>
        <begin position="134"/>
        <end position="157"/>
    </location>
</feature>
<keyword evidence="2 7" id="KW-0813">Transport</keyword>
<keyword evidence="10" id="KW-1185">Reference proteome</keyword>